<proteinExistence type="predicted"/>
<dbReference type="EMBL" id="HBIB01033984">
    <property type="protein sequence ID" value="CAE0259788.1"/>
    <property type="molecule type" value="Transcribed_RNA"/>
</dbReference>
<name>A0A7S3GC55_9EUKA</name>
<dbReference type="AlphaFoldDB" id="A0A7S3GC55"/>
<protein>
    <submittedName>
        <fullName evidence="1">Uncharacterized protein</fullName>
    </submittedName>
</protein>
<gene>
    <name evidence="1" type="ORF">PBIL07802_LOCUS22064</name>
</gene>
<accession>A0A7S3GC55</accession>
<sequence length="149" mass="16862">MRSHPAKVHHKLQYKHKFTHTSECTLSMSVLDHFLKKPKMPPFFGFLCSISLYLKRLYARSNTTGFTATVERGGGNSVTLFDFLPSSSSSTLEVTLPTPTPTPSLFLLCTFLLFHPLLGTHHLQKGLRFEYTLLRVHLPLHICHQAGAR</sequence>
<organism evidence="1">
    <name type="scientific">Palpitomonas bilix</name>
    <dbReference type="NCBI Taxonomy" id="652834"/>
    <lineage>
        <taxon>Eukaryota</taxon>
        <taxon>Eukaryota incertae sedis</taxon>
    </lineage>
</organism>
<evidence type="ECO:0000313" key="1">
    <source>
        <dbReference type="EMBL" id="CAE0259788.1"/>
    </source>
</evidence>
<reference evidence="1" key="1">
    <citation type="submission" date="2021-01" db="EMBL/GenBank/DDBJ databases">
        <authorList>
            <person name="Corre E."/>
            <person name="Pelletier E."/>
            <person name="Niang G."/>
            <person name="Scheremetjew M."/>
            <person name="Finn R."/>
            <person name="Kale V."/>
            <person name="Holt S."/>
            <person name="Cochrane G."/>
            <person name="Meng A."/>
            <person name="Brown T."/>
            <person name="Cohen L."/>
        </authorList>
    </citation>
    <scope>NUCLEOTIDE SEQUENCE</scope>
    <source>
        <strain evidence="1">NIES-2562</strain>
    </source>
</reference>